<evidence type="ECO:0000313" key="3">
    <source>
        <dbReference type="Proteomes" id="UP000002518"/>
    </source>
</evidence>
<evidence type="ECO:0000259" key="1">
    <source>
        <dbReference type="Pfam" id="PF00534"/>
    </source>
</evidence>
<organism evidence="2 3">
    <name type="scientific">Aeropyrum pernix (strain ATCC 700893 / DSM 11879 / JCM 9820 / NBRC 100138 / K1)</name>
    <dbReference type="NCBI Taxonomy" id="272557"/>
    <lineage>
        <taxon>Archaea</taxon>
        <taxon>Thermoproteota</taxon>
        <taxon>Thermoprotei</taxon>
        <taxon>Desulfurococcales</taxon>
        <taxon>Desulfurococcaceae</taxon>
        <taxon>Aeropyrum</taxon>
    </lineage>
</organism>
<dbReference type="Gene3D" id="3.40.50.2000">
    <property type="entry name" value="Glycogen Phosphorylase B"/>
    <property type="match status" value="2"/>
</dbReference>
<sequence length="383" mass="44052">MKRTNNYSILILTHYYSYGPADDLEWYLNKIMNVQRSTIVKIPLKSEENKVIITSYEKGEKIFERSFHFPSINTRIPSLEIAAKIIEYTLSIISITAEAKHYDIAIAQDPITATIAIMLKQKNYISKVILQSHNFTSPTRSKLYKFLDLYTTTHSDIVWCLSNRLAEIRRKLGAKYTVQTPICIRDDVIDKTLNYTRRKSNDIVYIGSLSKDKGVDILLELVKTFTKNGNDTIIHIVGKGLLYEKIFERIGEINKRVIYYGPQPLKRALQIASRASLGVVLTRPSYESLTTDPMKPKVYLAAHTPVILPEYFEISSYVNRFKAGMVVGKLKPSYILSKVKVALEDSNTLLKGAERLAKSFNYWRCSQILSDIWQRTFEILELR</sequence>
<dbReference type="Pfam" id="PF00534">
    <property type="entry name" value="Glycos_transf_1"/>
    <property type="match status" value="1"/>
</dbReference>
<dbReference type="KEGG" id="ape:APE_1188"/>
<accession>Q9YCS3</accession>
<dbReference type="EMBL" id="BA000002">
    <property type="protein sequence ID" value="BAA80174.1"/>
    <property type="molecule type" value="Genomic_DNA"/>
</dbReference>
<keyword evidence="2" id="KW-0808">Transferase</keyword>
<dbReference type="InterPro" id="IPR001296">
    <property type="entry name" value="Glyco_trans_1"/>
</dbReference>
<protein>
    <submittedName>
        <fullName evidence="2">Glycosyl transferase, group 1</fullName>
    </submittedName>
</protein>
<keyword evidence="3" id="KW-1185">Reference proteome</keyword>
<dbReference type="EnsemblBacteria" id="BAA80174">
    <property type="protein sequence ID" value="BAA80174"/>
    <property type="gene ID" value="APE_1188"/>
</dbReference>
<proteinExistence type="predicted"/>
<gene>
    <name evidence="2" type="ordered locus">APE_1188</name>
</gene>
<feature type="domain" description="Glycosyl transferase family 1" evidence="1">
    <location>
        <begin position="198"/>
        <end position="348"/>
    </location>
</feature>
<evidence type="ECO:0000313" key="2">
    <source>
        <dbReference type="EMBL" id="BAA80174.1"/>
    </source>
</evidence>
<dbReference type="SUPFAM" id="SSF53756">
    <property type="entry name" value="UDP-Glycosyltransferase/glycogen phosphorylase"/>
    <property type="match status" value="1"/>
</dbReference>
<dbReference type="eggNOG" id="arCOG01403">
    <property type="taxonomic scope" value="Archaea"/>
</dbReference>
<name>Q9YCS3_AERPE</name>
<dbReference type="GO" id="GO:0016757">
    <property type="term" value="F:glycosyltransferase activity"/>
    <property type="evidence" value="ECO:0007669"/>
    <property type="project" value="InterPro"/>
</dbReference>
<reference evidence="2 3" key="1">
    <citation type="journal article" date="1999" name="DNA Res.">
        <title>Complete genome sequence of an aerobic hyper-thermophilic crenarchaeon, Aeropyrum pernix K1.</title>
        <authorList>
            <person name="Kawarabayasi Y."/>
            <person name="Hino Y."/>
            <person name="Horikawa H."/>
            <person name="Yamazaki S."/>
            <person name="Haikawa Y."/>
            <person name="Jin-no K."/>
            <person name="Takahashi M."/>
            <person name="Sekine M."/>
            <person name="Baba S."/>
            <person name="Ankai A."/>
            <person name="Kosugi H."/>
            <person name="Hosoyama A."/>
            <person name="Fukui S."/>
            <person name="Nagai Y."/>
            <person name="Nishijima K."/>
            <person name="Nakazawa H."/>
            <person name="Takamiya M."/>
            <person name="Masuda S."/>
            <person name="Funahashi T."/>
            <person name="Tanaka T."/>
            <person name="Kudoh Y."/>
            <person name="Yamazaki J."/>
            <person name="Kushida N."/>
            <person name="Oguchi A."/>
            <person name="Aoki K."/>
            <person name="Kubota K."/>
            <person name="Nakamura Y."/>
            <person name="Nomura N."/>
            <person name="Sako Y."/>
            <person name="Kikuchi H."/>
        </authorList>
    </citation>
    <scope>NUCLEOTIDE SEQUENCE [LARGE SCALE GENOMIC DNA]</scope>
    <source>
        <strain evidence="3">ATCC 700893 / DSM 11879 / JCM 9820 / NBRC 100138 / K1</strain>
    </source>
</reference>
<dbReference type="Proteomes" id="UP000002518">
    <property type="component" value="Chromosome"/>
</dbReference>
<dbReference type="AlphaFoldDB" id="Q9YCS3"/>
<dbReference type="PIR" id="H72589">
    <property type="entry name" value="H72589"/>
</dbReference>
<dbReference type="STRING" id="272557.APE_1188"/>